<dbReference type="AlphaFoldDB" id="A0A1L8UZF1"/>
<proteinExistence type="predicted"/>
<accession>A0A1L8UZF1</accession>
<gene>
    <name evidence="1" type="ORF">A5802_000183</name>
</gene>
<evidence type="ECO:0000313" key="1">
    <source>
        <dbReference type="EMBL" id="OTP26472.1"/>
    </source>
</evidence>
<comment type="caution">
    <text evidence="1">The sequence shown here is derived from an EMBL/GenBank/DDBJ whole genome shotgun (WGS) entry which is preliminary data.</text>
</comment>
<protein>
    <submittedName>
        <fullName evidence="1">Uncharacterized protein</fullName>
    </submittedName>
</protein>
<evidence type="ECO:0000313" key="2">
    <source>
        <dbReference type="Proteomes" id="UP000195024"/>
    </source>
</evidence>
<name>A0A1L8UZF1_ENTMU</name>
<organism evidence="1 2">
    <name type="scientific">Enterococcus mundtii</name>
    <dbReference type="NCBI Taxonomy" id="53346"/>
    <lineage>
        <taxon>Bacteria</taxon>
        <taxon>Bacillati</taxon>
        <taxon>Bacillota</taxon>
        <taxon>Bacilli</taxon>
        <taxon>Lactobacillales</taxon>
        <taxon>Enterococcaceae</taxon>
        <taxon>Enterococcus</taxon>
    </lineage>
</organism>
<dbReference type="EMBL" id="NGMS01000001">
    <property type="protein sequence ID" value="OTP26472.1"/>
    <property type="molecule type" value="Genomic_DNA"/>
</dbReference>
<reference evidence="1 2" key="1">
    <citation type="submission" date="2017-05" db="EMBL/GenBank/DDBJ databases">
        <title>The Genome Sequence of Enterococcus mundtii 6B1_DIV0119.</title>
        <authorList>
            <consortium name="The Broad Institute Genomics Platform"/>
            <consortium name="The Broad Institute Genomic Center for Infectious Diseases"/>
            <person name="Earl A."/>
            <person name="Manson A."/>
            <person name="Schwartman J."/>
            <person name="Gilmore M."/>
            <person name="Abouelleil A."/>
            <person name="Cao P."/>
            <person name="Chapman S."/>
            <person name="Cusick C."/>
            <person name="Shea T."/>
            <person name="Young S."/>
            <person name="Neafsey D."/>
            <person name="Nusbaum C."/>
            <person name="Birren B."/>
        </authorList>
    </citation>
    <scope>NUCLEOTIDE SEQUENCE [LARGE SCALE GENOMIC DNA]</scope>
    <source>
        <strain evidence="1 2">6B1_DIV0119</strain>
    </source>
</reference>
<sequence>MKARNLFLSNGFFAFILRLVQKNIFHGKKQAVTKRFL</sequence>
<dbReference type="Proteomes" id="UP000195024">
    <property type="component" value="Unassembled WGS sequence"/>
</dbReference>